<dbReference type="EMBL" id="LAZR01003016">
    <property type="protein sequence ID" value="KKN22954.1"/>
    <property type="molecule type" value="Genomic_DNA"/>
</dbReference>
<dbReference type="AlphaFoldDB" id="A0A0F9NYL6"/>
<sequence>MRYSVCVPYWKRQGALDKMVEQYDRLYSDFDLEYSICDDGSPKPAIVPRMTRSGRLCVMTRLSEKKHALNPCVPINKAVEKSTGDIIILTNAEVVHLEAILPEMRGLLTDATSYVIARCWDTRGKWIAGPETDYSIHGPREPCPPGGHMHFLTMLRRELWEAAGGFDEEYRNGQGCDDNDWLWRLYAVGAQFKTTLGHVQHAPSKSVRWGLPHNRALFHRKWPSEMRTHLIAAGGGLR</sequence>
<name>A0A0F9NYL6_9ZZZZ</name>
<proteinExistence type="predicted"/>
<protein>
    <recommendedName>
        <fullName evidence="2">Glycosyltransferase 2-like domain-containing protein</fullName>
    </recommendedName>
</protein>
<evidence type="ECO:0000313" key="1">
    <source>
        <dbReference type="EMBL" id="KKN22954.1"/>
    </source>
</evidence>
<organism evidence="1">
    <name type="scientific">marine sediment metagenome</name>
    <dbReference type="NCBI Taxonomy" id="412755"/>
    <lineage>
        <taxon>unclassified sequences</taxon>
        <taxon>metagenomes</taxon>
        <taxon>ecological metagenomes</taxon>
    </lineage>
</organism>
<dbReference type="InterPro" id="IPR029044">
    <property type="entry name" value="Nucleotide-diphossugar_trans"/>
</dbReference>
<evidence type="ECO:0008006" key="2">
    <source>
        <dbReference type="Google" id="ProtNLM"/>
    </source>
</evidence>
<dbReference type="Gene3D" id="3.90.550.10">
    <property type="entry name" value="Spore Coat Polysaccharide Biosynthesis Protein SpsA, Chain A"/>
    <property type="match status" value="1"/>
</dbReference>
<accession>A0A0F9NYL6</accession>
<dbReference type="SUPFAM" id="SSF53448">
    <property type="entry name" value="Nucleotide-diphospho-sugar transferases"/>
    <property type="match status" value="1"/>
</dbReference>
<comment type="caution">
    <text evidence="1">The sequence shown here is derived from an EMBL/GenBank/DDBJ whole genome shotgun (WGS) entry which is preliminary data.</text>
</comment>
<gene>
    <name evidence="1" type="ORF">LCGC14_0909970</name>
</gene>
<reference evidence="1" key="1">
    <citation type="journal article" date="2015" name="Nature">
        <title>Complex archaea that bridge the gap between prokaryotes and eukaryotes.</title>
        <authorList>
            <person name="Spang A."/>
            <person name="Saw J.H."/>
            <person name="Jorgensen S.L."/>
            <person name="Zaremba-Niedzwiedzka K."/>
            <person name="Martijn J."/>
            <person name="Lind A.E."/>
            <person name="van Eijk R."/>
            <person name="Schleper C."/>
            <person name="Guy L."/>
            <person name="Ettema T.J."/>
        </authorList>
    </citation>
    <scope>NUCLEOTIDE SEQUENCE</scope>
</reference>